<keyword evidence="2" id="KW-0812">Transmembrane</keyword>
<keyword evidence="2" id="KW-0472">Membrane</keyword>
<keyword evidence="5" id="KW-1185">Reference proteome</keyword>
<dbReference type="HOGENOM" id="CLU_058606_0_0_11"/>
<dbReference type="Proteomes" id="UP000015423">
    <property type="component" value="Chromosome"/>
</dbReference>
<dbReference type="InterPro" id="IPR018929">
    <property type="entry name" value="DUF2510"/>
</dbReference>
<evidence type="ECO:0000313" key="5">
    <source>
        <dbReference type="Proteomes" id="UP000015423"/>
    </source>
</evidence>
<organism evidence="4 5">
    <name type="scientific">Streptomyces collinus (strain DSM 40733 / Tue 365)</name>
    <dbReference type="NCBI Taxonomy" id="1214242"/>
    <lineage>
        <taxon>Bacteria</taxon>
        <taxon>Bacillati</taxon>
        <taxon>Actinomycetota</taxon>
        <taxon>Actinomycetes</taxon>
        <taxon>Kitasatosporales</taxon>
        <taxon>Streptomycetaceae</taxon>
        <taxon>Streptomyces</taxon>
    </lineage>
</organism>
<dbReference type="Pfam" id="PF10708">
    <property type="entry name" value="DUF2510"/>
    <property type="match status" value="1"/>
</dbReference>
<name>S5VY49_STRC3</name>
<feature type="compositionally biased region" description="Gly residues" evidence="1">
    <location>
        <begin position="137"/>
        <end position="162"/>
    </location>
</feature>
<feature type="domain" description="DUF2510" evidence="3">
    <location>
        <begin position="7"/>
        <end position="43"/>
    </location>
</feature>
<dbReference type="KEGG" id="sci:B446_30555"/>
<dbReference type="STRING" id="1214242.B446_30555"/>
<dbReference type="EMBL" id="CP006259">
    <property type="protein sequence ID" value="AGS72915.1"/>
    <property type="molecule type" value="Genomic_DNA"/>
</dbReference>
<keyword evidence="2" id="KW-1133">Transmembrane helix</keyword>
<evidence type="ECO:0000256" key="1">
    <source>
        <dbReference type="SAM" id="MobiDB-lite"/>
    </source>
</evidence>
<feature type="region of interest" description="Disordered" evidence="1">
    <location>
        <begin position="129"/>
        <end position="190"/>
    </location>
</feature>
<sequence>MTQVTPPGWYPDPGQKNDGPPTERWWDGKAWTDQTRPAGTAATWGPPPQPTAAGAPLAPPVYPAQPGYQDHAVHQQGHQGYAPYPAHPPAAPRRGLRTGIAVAAAVAVLACIGVGVAVLFGYGGHGDGDRAGSSRQGPGGRNGGPGGPDGGSGGPGGPGGSPSPGQSAAPKIKGGGTVPDPANGISLPVPDGWTGQAMRVGAQVSSDDSYKCPGNSAQTCTAGGAYSAPAVVLGTKGDTAEAVAKADIAANAKESYGGSSYGSITSHEVLASKAVTVAGQKGYLVRWKAVTSKGADGYVESVAFPSPNEAKQLVVIRFGLDVGQKVSVLDEILKGVRVSSGGGDGQNV</sequence>
<dbReference type="eggNOG" id="ENOG50334N1">
    <property type="taxonomic scope" value="Bacteria"/>
</dbReference>
<protein>
    <recommendedName>
        <fullName evidence="3">DUF2510 domain-containing protein</fullName>
    </recommendedName>
</protein>
<feature type="transmembrane region" description="Helical" evidence="2">
    <location>
        <begin position="100"/>
        <end position="122"/>
    </location>
</feature>
<dbReference type="RefSeq" id="WP_020943325.1">
    <property type="nucleotide sequence ID" value="NC_021985.1"/>
</dbReference>
<feature type="region of interest" description="Disordered" evidence="1">
    <location>
        <begin position="1"/>
        <end position="68"/>
    </location>
</feature>
<dbReference type="AlphaFoldDB" id="S5VY49"/>
<reference evidence="5" key="1">
    <citation type="submission" date="2012-10" db="EMBL/GenBank/DDBJ databases">
        <title>The complete genome sequence of Streptomyces collinus Tu 365.</title>
        <authorList>
            <person name="Ruckert C."/>
            <person name="Szczepanowski R."/>
            <person name="Goesmann A."/>
            <person name="Pross E.K."/>
            <person name="Musiol E.M."/>
            <person name="Blin K."/>
            <person name="Wohlleben W."/>
            <person name="Puhler A."/>
            <person name="Weber T."/>
            <person name="Kalinowski J."/>
        </authorList>
    </citation>
    <scope>NUCLEOTIDE SEQUENCE [LARGE SCALE GENOMIC DNA]</scope>
    <source>
        <strain evidence="5">DSM 40733 / Tue 365</strain>
    </source>
</reference>
<reference evidence="4 5" key="2">
    <citation type="journal article" date="2013" name="J. Biotechnol.">
        <title>Complete genome sequence of the kirromycin producer Streptomyces collinus Tu 365 consisting of a linear chromosome and two linear plasmids.</title>
        <authorList>
            <person name="Ruckert C."/>
            <person name="Szczepanowski R."/>
            <person name="Albersmeier A."/>
            <person name="Goesmann A."/>
            <person name="Iftime D."/>
            <person name="Musiol E.M."/>
            <person name="Blin K."/>
            <person name="Wohlleben W."/>
            <person name="Puhler A."/>
            <person name="Kalinowski J."/>
            <person name="Weber T."/>
        </authorList>
    </citation>
    <scope>NUCLEOTIDE SEQUENCE [LARGE SCALE GENOMIC DNA]</scope>
    <source>
        <strain evidence="5">DSM 40733 / Tue 365</strain>
    </source>
</reference>
<proteinExistence type="predicted"/>
<gene>
    <name evidence="4" type="ORF">B446_30555</name>
</gene>
<accession>S5VY49</accession>
<evidence type="ECO:0000313" key="4">
    <source>
        <dbReference type="EMBL" id="AGS72915.1"/>
    </source>
</evidence>
<evidence type="ECO:0000256" key="2">
    <source>
        <dbReference type="SAM" id="Phobius"/>
    </source>
</evidence>
<evidence type="ECO:0000259" key="3">
    <source>
        <dbReference type="Pfam" id="PF10708"/>
    </source>
</evidence>
<dbReference type="PATRIC" id="fig|1214242.5.peg.6256"/>